<reference evidence="1" key="1">
    <citation type="submission" date="2025-08" db="UniProtKB">
        <authorList>
            <consortium name="Ensembl"/>
        </authorList>
    </citation>
    <scope>IDENTIFICATION</scope>
</reference>
<reference evidence="1" key="2">
    <citation type="submission" date="2025-09" db="UniProtKB">
        <authorList>
            <consortium name="Ensembl"/>
        </authorList>
    </citation>
    <scope>IDENTIFICATION</scope>
</reference>
<sequence length="83" mass="9507">VANNLGFPQCMFFACLETATWRRPMATKDGLVDIVRCGCCYEKPCRQLQRLAYEVCRQVYGTELGHKISFLVQSNQQDPWLGC</sequence>
<dbReference type="Proteomes" id="UP000694522">
    <property type="component" value="Unplaced"/>
</dbReference>
<protein>
    <submittedName>
        <fullName evidence="1">Uncharacterized protein</fullName>
    </submittedName>
</protein>
<keyword evidence="2" id="KW-1185">Reference proteome</keyword>
<accession>A0A8B9FUC6</accession>
<evidence type="ECO:0000313" key="2">
    <source>
        <dbReference type="Proteomes" id="UP000694522"/>
    </source>
</evidence>
<dbReference type="AlphaFoldDB" id="A0A8B9FUC6"/>
<proteinExistence type="predicted"/>
<organism evidence="1 2">
    <name type="scientific">Amazona collaria</name>
    <name type="common">yellow-billed parrot</name>
    <dbReference type="NCBI Taxonomy" id="241587"/>
    <lineage>
        <taxon>Eukaryota</taxon>
        <taxon>Metazoa</taxon>
        <taxon>Chordata</taxon>
        <taxon>Craniata</taxon>
        <taxon>Vertebrata</taxon>
        <taxon>Euteleostomi</taxon>
        <taxon>Archelosauria</taxon>
        <taxon>Archosauria</taxon>
        <taxon>Dinosauria</taxon>
        <taxon>Saurischia</taxon>
        <taxon>Theropoda</taxon>
        <taxon>Coelurosauria</taxon>
        <taxon>Aves</taxon>
        <taxon>Neognathae</taxon>
        <taxon>Neoaves</taxon>
        <taxon>Telluraves</taxon>
        <taxon>Australaves</taxon>
        <taxon>Psittaciformes</taxon>
        <taxon>Psittacidae</taxon>
        <taxon>Amazona</taxon>
    </lineage>
</organism>
<dbReference type="Ensembl" id="ENSACOT00000015647.1">
    <property type="protein sequence ID" value="ENSACOP00000015108.1"/>
    <property type="gene ID" value="ENSACOG00000010550.1"/>
</dbReference>
<name>A0A8B9FUC6_9PSIT</name>
<evidence type="ECO:0000313" key="1">
    <source>
        <dbReference type="Ensembl" id="ENSACOP00000015108.1"/>
    </source>
</evidence>